<protein>
    <submittedName>
        <fullName evidence="3">Uncharacterized protein</fullName>
    </submittedName>
</protein>
<feature type="transmembrane region" description="Helical" evidence="2">
    <location>
        <begin position="31"/>
        <end position="51"/>
    </location>
</feature>
<evidence type="ECO:0000313" key="3">
    <source>
        <dbReference type="EMBL" id="NYI11191.1"/>
    </source>
</evidence>
<proteinExistence type="predicted"/>
<keyword evidence="2" id="KW-0472">Membrane</keyword>
<keyword evidence="2" id="KW-0812">Transmembrane</keyword>
<sequence length="84" mass="9058">MLLDVVHSVLPLVLGLVDEVPEAEDVKAGSIAFVIFIAGFVAVGLLGWSLVRHLRKVEDARKRGVFGDQPESSEPSDADTRTTD</sequence>
<name>A0A7Y9YFC0_9ACTN</name>
<accession>A0A7Y9YFC0</accession>
<gene>
    <name evidence="3" type="ORF">BKA05_002706</name>
</gene>
<feature type="region of interest" description="Disordered" evidence="1">
    <location>
        <begin position="64"/>
        <end position="84"/>
    </location>
</feature>
<dbReference type="EMBL" id="JACBZI010000001">
    <property type="protein sequence ID" value="NYI11191.1"/>
    <property type="molecule type" value="Genomic_DNA"/>
</dbReference>
<dbReference type="Proteomes" id="UP000537326">
    <property type="component" value="Unassembled WGS sequence"/>
</dbReference>
<evidence type="ECO:0000256" key="2">
    <source>
        <dbReference type="SAM" id="Phobius"/>
    </source>
</evidence>
<comment type="caution">
    <text evidence="3">The sequence shown here is derived from an EMBL/GenBank/DDBJ whole genome shotgun (WGS) entry which is preliminary data.</text>
</comment>
<keyword evidence="4" id="KW-1185">Reference proteome</keyword>
<reference evidence="3 4" key="1">
    <citation type="submission" date="2020-07" db="EMBL/GenBank/DDBJ databases">
        <title>Sequencing the genomes of 1000 actinobacteria strains.</title>
        <authorList>
            <person name="Klenk H.-P."/>
        </authorList>
    </citation>
    <scope>NUCLEOTIDE SEQUENCE [LARGE SCALE GENOMIC DNA]</scope>
    <source>
        <strain evidence="3 4">DSM 18248</strain>
    </source>
</reference>
<dbReference type="AlphaFoldDB" id="A0A7Y9YFC0"/>
<keyword evidence="2" id="KW-1133">Transmembrane helix</keyword>
<organism evidence="3 4">
    <name type="scientific">Nocardioides marinus</name>
    <dbReference type="NCBI Taxonomy" id="374514"/>
    <lineage>
        <taxon>Bacteria</taxon>
        <taxon>Bacillati</taxon>
        <taxon>Actinomycetota</taxon>
        <taxon>Actinomycetes</taxon>
        <taxon>Propionibacteriales</taxon>
        <taxon>Nocardioidaceae</taxon>
        <taxon>Nocardioides</taxon>
    </lineage>
</organism>
<dbReference type="RefSeq" id="WP_179531917.1">
    <property type="nucleotide sequence ID" value="NZ_BAAAPP010000005.1"/>
</dbReference>
<evidence type="ECO:0000313" key="4">
    <source>
        <dbReference type="Proteomes" id="UP000537326"/>
    </source>
</evidence>
<evidence type="ECO:0000256" key="1">
    <source>
        <dbReference type="SAM" id="MobiDB-lite"/>
    </source>
</evidence>